<sequence>MALSIEQIDVFRLHIPFYADHVTAAMHRAQTHDEGLGFYRVVLSDGSVGHGDGSGRAGVEEDLLGRNPWEVWLDDSIGFAPQVALLDALGRSTSTPAHALLGQQIRHRCPLSWWDIDMPGEDWVKEAKTSLDRGYTTFKMKARPWRDIHEQVATVGKVVPD</sequence>
<dbReference type="InterPro" id="IPR029017">
    <property type="entry name" value="Enolase-like_N"/>
</dbReference>
<gene>
    <name evidence="1" type="ORF">METZ01_LOCUS423355</name>
</gene>
<dbReference type="Gene3D" id="3.30.390.10">
    <property type="entry name" value="Enolase-like, N-terminal domain"/>
    <property type="match status" value="1"/>
</dbReference>
<organism evidence="1">
    <name type="scientific">marine metagenome</name>
    <dbReference type="NCBI Taxonomy" id="408172"/>
    <lineage>
        <taxon>unclassified sequences</taxon>
        <taxon>metagenomes</taxon>
        <taxon>ecological metagenomes</taxon>
    </lineage>
</organism>
<protein>
    <recommendedName>
        <fullName evidence="2">Enolase C-terminal domain-containing protein</fullName>
    </recommendedName>
</protein>
<dbReference type="EMBL" id="UINC01167802">
    <property type="protein sequence ID" value="SVD70501.1"/>
    <property type="molecule type" value="Genomic_DNA"/>
</dbReference>
<proteinExistence type="predicted"/>
<dbReference type="SUPFAM" id="SSF51604">
    <property type="entry name" value="Enolase C-terminal domain-like"/>
    <property type="match status" value="1"/>
</dbReference>
<accession>A0A382XJ93</accession>
<feature type="non-terminal residue" evidence="1">
    <location>
        <position position="161"/>
    </location>
</feature>
<dbReference type="InterPro" id="IPR036849">
    <property type="entry name" value="Enolase-like_C_sf"/>
</dbReference>
<evidence type="ECO:0000313" key="1">
    <source>
        <dbReference type="EMBL" id="SVD70501.1"/>
    </source>
</evidence>
<dbReference type="SUPFAM" id="SSF54826">
    <property type="entry name" value="Enolase N-terminal domain-like"/>
    <property type="match status" value="1"/>
</dbReference>
<evidence type="ECO:0008006" key="2">
    <source>
        <dbReference type="Google" id="ProtNLM"/>
    </source>
</evidence>
<dbReference type="AlphaFoldDB" id="A0A382XJ93"/>
<reference evidence="1" key="1">
    <citation type="submission" date="2018-05" db="EMBL/GenBank/DDBJ databases">
        <authorList>
            <person name="Lanie J.A."/>
            <person name="Ng W.-L."/>
            <person name="Kazmierczak K.M."/>
            <person name="Andrzejewski T.M."/>
            <person name="Davidsen T.M."/>
            <person name="Wayne K.J."/>
            <person name="Tettelin H."/>
            <person name="Glass J.I."/>
            <person name="Rusch D."/>
            <person name="Podicherti R."/>
            <person name="Tsui H.-C.T."/>
            <person name="Winkler M.E."/>
        </authorList>
    </citation>
    <scope>NUCLEOTIDE SEQUENCE</scope>
</reference>
<name>A0A382XJ93_9ZZZZ</name>
<dbReference type="Gene3D" id="3.20.20.120">
    <property type="entry name" value="Enolase-like C-terminal domain"/>
    <property type="match status" value="1"/>
</dbReference>